<dbReference type="SUPFAM" id="SSF158997">
    <property type="entry name" value="Trm112p-like"/>
    <property type="match status" value="1"/>
</dbReference>
<name>A0A401PV51_SCYTO</name>
<comment type="similarity">
    <text evidence="4">Belongs to the PREY family.</text>
</comment>
<evidence type="ECO:0000313" key="7">
    <source>
        <dbReference type="Proteomes" id="UP000288216"/>
    </source>
</evidence>
<protein>
    <recommendedName>
        <fullName evidence="5">Protein preY, mitochondrial</fullName>
    </recommendedName>
</protein>
<keyword evidence="2" id="KW-0809">Transit peptide</keyword>
<keyword evidence="3" id="KW-0496">Mitochondrion</keyword>
<comment type="caution">
    <text evidence="6">The sequence shown here is derived from an EMBL/GenBank/DDBJ whole genome shotgun (WGS) entry which is preliminary data.</text>
</comment>
<dbReference type="PANTHER" id="PTHR33505">
    <property type="entry name" value="ZGC:162634"/>
    <property type="match status" value="1"/>
</dbReference>
<evidence type="ECO:0000256" key="1">
    <source>
        <dbReference type="ARBA" id="ARBA00004173"/>
    </source>
</evidence>
<evidence type="ECO:0000313" key="6">
    <source>
        <dbReference type="EMBL" id="GCB76972.1"/>
    </source>
</evidence>
<dbReference type="STRING" id="75743.A0A401PV51"/>
<dbReference type="GO" id="GO:0005739">
    <property type="term" value="C:mitochondrion"/>
    <property type="evidence" value="ECO:0007669"/>
    <property type="project" value="UniProtKB-SubCell"/>
</dbReference>
<dbReference type="OrthoDB" id="1884515at2759"/>
<dbReference type="PANTHER" id="PTHR33505:SF4">
    <property type="entry name" value="PROTEIN PREY, MITOCHONDRIAL"/>
    <property type="match status" value="1"/>
</dbReference>
<dbReference type="AlphaFoldDB" id="A0A401PV51"/>
<dbReference type="FunFam" id="2.20.25.10:FF:000017">
    <property type="entry name" value="protein preY, mitochondrial"/>
    <property type="match status" value="1"/>
</dbReference>
<evidence type="ECO:0000256" key="3">
    <source>
        <dbReference type="ARBA" id="ARBA00023128"/>
    </source>
</evidence>
<gene>
    <name evidence="6" type="ORF">scyTo_0018406</name>
</gene>
<dbReference type="OMA" id="ILEHICC"/>
<organism evidence="6 7">
    <name type="scientific">Scyliorhinus torazame</name>
    <name type="common">Cloudy catshark</name>
    <name type="synonym">Catulus torazame</name>
    <dbReference type="NCBI Taxonomy" id="75743"/>
    <lineage>
        <taxon>Eukaryota</taxon>
        <taxon>Metazoa</taxon>
        <taxon>Chordata</taxon>
        <taxon>Craniata</taxon>
        <taxon>Vertebrata</taxon>
        <taxon>Chondrichthyes</taxon>
        <taxon>Elasmobranchii</taxon>
        <taxon>Galeomorphii</taxon>
        <taxon>Galeoidea</taxon>
        <taxon>Carcharhiniformes</taxon>
        <taxon>Scyliorhinidae</taxon>
        <taxon>Scyliorhinus</taxon>
    </lineage>
</organism>
<dbReference type="Gene3D" id="2.20.25.10">
    <property type="match status" value="1"/>
</dbReference>
<reference evidence="6 7" key="1">
    <citation type="journal article" date="2018" name="Nat. Ecol. Evol.">
        <title>Shark genomes provide insights into elasmobranch evolution and the origin of vertebrates.</title>
        <authorList>
            <person name="Hara Y"/>
            <person name="Yamaguchi K"/>
            <person name="Onimaru K"/>
            <person name="Kadota M"/>
            <person name="Koyanagi M"/>
            <person name="Keeley SD"/>
            <person name="Tatsumi K"/>
            <person name="Tanaka K"/>
            <person name="Motone F"/>
            <person name="Kageyama Y"/>
            <person name="Nozu R"/>
            <person name="Adachi N"/>
            <person name="Nishimura O"/>
            <person name="Nakagawa R"/>
            <person name="Tanegashima C"/>
            <person name="Kiyatake I"/>
            <person name="Matsumoto R"/>
            <person name="Murakumo K"/>
            <person name="Nishida K"/>
            <person name="Terakita A"/>
            <person name="Kuratani S"/>
            <person name="Sato K"/>
            <person name="Hyodo S Kuraku.S."/>
        </authorList>
    </citation>
    <scope>NUCLEOTIDE SEQUENCE [LARGE SCALE GENOMIC DNA]</scope>
</reference>
<dbReference type="Proteomes" id="UP000288216">
    <property type="component" value="Unassembled WGS sequence"/>
</dbReference>
<evidence type="ECO:0000256" key="4">
    <source>
        <dbReference type="ARBA" id="ARBA00038479"/>
    </source>
</evidence>
<evidence type="ECO:0000256" key="5">
    <source>
        <dbReference type="ARBA" id="ARBA00040939"/>
    </source>
</evidence>
<sequence>MRKRKCQRVSWEPQAGMIRAVCQTGIRGVAWRRLLHSSRARLTGEQGTGGREAALDPSLLPYLVCPLSRKQLRYEESSNQLINDELGIAYPVIDGIPNMIPQDAKLIRKSEDSPKEEESRQQ</sequence>
<dbReference type="Pfam" id="PF03966">
    <property type="entry name" value="Trm112p"/>
    <property type="match status" value="1"/>
</dbReference>
<accession>A0A401PV51</accession>
<dbReference type="InterPro" id="IPR005651">
    <property type="entry name" value="Trm112-like"/>
</dbReference>
<keyword evidence="7" id="KW-1185">Reference proteome</keyword>
<comment type="subcellular location">
    <subcellularLocation>
        <location evidence="1">Mitochondrion</location>
    </subcellularLocation>
</comment>
<dbReference type="EMBL" id="BFAA01012792">
    <property type="protein sequence ID" value="GCB76972.1"/>
    <property type="molecule type" value="Genomic_DNA"/>
</dbReference>
<proteinExistence type="inferred from homology"/>
<evidence type="ECO:0000256" key="2">
    <source>
        <dbReference type="ARBA" id="ARBA00022946"/>
    </source>
</evidence>